<dbReference type="Pfam" id="PF22924">
    <property type="entry name" value="ACOX_C_alpha1"/>
    <property type="match status" value="1"/>
</dbReference>
<feature type="binding site" evidence="13">
    <location>
        <position position="184"/>
    </location>
    <ligand>
        <name>FAD</name>
        <dbReference type="ChEBI" id="CHEBI:57692"/>
    </ligand>
</feature>
<dbReference type="InterPro" id="IPR055060">
    <property type="entry name" value="ACOX_C_alpha1"/>
</dbReference>
<dbReference type="PANTHER" id="PTHR10909">
    <property type="entry name" value="ELECTRON TRANSPORT OXIDOREDUCTASE"/>
    <property type="match status" value="1"/>
</dbReference>
<keyword evidence="8" id="KW-0276">Fatty acid metabolism</keyword>
<feature type="domain" description="Acyl-CoA oxidase/dehydrogenase middle" evidence="15">
    <location>
        <begin position="180"/>
        <end position="288"/>
    </location>
</feature>
<evidence type="ECO:0000259" key="16">
    <source>
        <dbReference type="Pfam" id="PF14749"/>
    </source>
</evidence>
<dbReference type="InterPro" id="IPR009100">
    <property type="entry name" value="AcylCoA_DH/oxidase_NM_dom_sf"/>
</dbReference>
<dbReference type="InterPro" id="IPR002655">
    <property type="entry name" value="Acyl-CoA_oxidase_C"/>
</dbReference>
<evidence type="ECO:0000259" key="15">
    <source>
        <dbReference type="Pfam" id="PF02770"/>
    </source>
</evidence>
<dbReference type="EMBL" id="JAEPRB010000049">
    <property type="protein sequence ID" value="KAG2224102.1"/>
    <property type="molecule type" value="Genomic_DNA"/>
</dbReference>
<dbReference type="GO" id="GO:0071949">
    <property type="term" value="F:FAD binding"/>
    <property type="evidence" value="ECO:0007669"/>
    <property type="project" value="InterPro"/>
</dbReference>
<dbReference type="SUPFAM" id="SSF47203">
    <property type="entry name" value="Acyl-CoA dehydrogenase C-terminal domain-like"/>
    <property type="match status" value="2"/>
</dbReference>
<protein>
    <recommendedName>
        <fullName evidence="12">Acyl-coenzyme A oxidase</fullName>
    </recommendedName>
</protein>
<dbReference type="InterPro" id="IPR006091">
    <property type="entry name" value="Acyl-CoA_Oxase/DH_mid-dom"/>
</dbReference>
<dbReference type="Pfam" id="PF01756">
    <property type="entry name" value="ACOX"/>
    <property type="match status" value="1"/>
</dbReference>
<sequence length="702" mass="79090">MTIPINQSTAANAKSAAIRLAQLKQQLNLTPSSMSQQAPKDMAAERASADFDIEALAHHWHGGREQYVLMQKAFALIKSDPELVVQPPRNFVELTKDESREFTMGQIHRFVKLLQDPVIRSQGPEFAEALFQALVNYSESFSMRIGVHRALFRNVLLMLGSDEQRDEWLDDVDNYRIFGCFAMTELGHSSALRDIETTATYDINTDEFIINSPTITATKWWIGMAGKTATHTMVIAQTYIDGKHMGHNWFIVQLRDRSTGELMPNVIAGDIGHKVGRSGLDNGWIQFHHTRIPRTQMLNRWVDLDRQGNYTPAPSPVVMYATLIPERVMLVLNSMLMVSHAVAIATRYGVVRRQGSHNEQIMDYLSHYGKFAPAVSFVYMVRSATSTLDEQFKILTAGGNMDPEVYMYHMGDMHAISACLKGLTGWYGSDVLETCRRACGGHAYSAYNNIGQIIDDWGVLTTGGGDNVVLLQQTAKILLHLLTQKLEHDQYPQLKFKSSTHYFIRAKEYLAVPQWHVTDVSMCLDNLSLIEEALFTILVKRLNSIREDLKAGTTHNDLLLDSVRAAEMHAAAFLYSDAVGKYDKADLSADPGVAKIMRRMTALWGLHTLHTYSDQGFKEGFLTPQQVKQIEKVYLMATKNLRKQLIGLTDAWGYPDFVLKAPIAKYDGDIYEPYFETLLMSKNSIGVPSYHGKYIKPLTDAE</sequence>
<dbReference type="InterPro" id="IPR012258">
    <property type="entry name" value="Acyl-CoA_oxidase"/>
</dbReference>
<dbReference type="Gene3D" id="1.10.540.10">
    <property type="entry name" value="Acyl-CoA dehydrogenase/oxidase, N-terminal domain"/>
    <property type="match status" value="1"/>
</dbReference>
<evidence type="ECO:0000256" key="7">
    <source>
        <dbReference type="ARBA" id="ARBA00022827"/>
    </source>
</evidence>
<dbReference type="GO" id="GO:0055088">
    <property type="term" value="P:lipid homeostasis"/>
    <property type="evidence" value="ECO:0007669"/>
    <property type="project" value="TreeGrafter"/>
</dbReference>
<dbReference type="Gene3D" id="1.20.140.10">
    <property type="entry name" value="Butyryl-CoA Dehydrogenase, subunit A, domain 3"/>
    <property type="match status" value="2"/>
</dbReference>
<comment type="subcellular location">
    <subcellularLocation>
        <location evidence="3">Peroxisome</location>
    </subcellularLocation>
</comment>
<dbReference type="Proteomes" id="UP000646827">
    <property type="component" value="Unassembled WGS sequence"/>
</dbReference>
<comment type="caution">
    <text evidence="18">The sequence shown here is derived from an EMBL/GenBank/DDBJ whole genome shotgun (WGS) entry which is preliminary data.</text>
</comment>
<keyword evidence="19" id="KW-1185">Reference proteome</keyword>
<dbReference type="UniPathway" id="UPA00661"/>
<evidence type="ECO:0000259" key="17">
    <source>
        <dbReference type="Pfam" id="PF22924"/>
    </source>
</evidence>
<dbReference type="Gene3D" id="2.40.110.10">
    <property type="entry name" value="Butyryl-CoA Dehydrogenase, subunit A, domain 2"/>
    <property type="match status" value="1"/>
</dbReference>
<keyword evidence="6 12" id="KW-0285">Flavoprotein</keyword>
<evidence type="ECO:0000256" key="5">
    <source>
        <dbReference type="ARBA" id="ARBA00006288"/>
    </source>
</evidence>
<evidence type="ECO:0000256" key="13">
    <source>
        <dbReference type="PIRSR" id="PIRSR000168-2"/>
    </source>
</evidence>
<dbReference type="GO" id="GO:0005504">
    <property type="term" value="F:fatty acid binding"/>
    <property type="evidence" value="ECO:0007669"/>
    <property type="project" value="TreeGrafter"/>
</dbReference>
<evidence type="ECO:0000313" key="18">
    <source>
        <dbReference type="EMBL" id="KAG2224102.1"/>
    </source>
</evidence>
<evidence type="ECO:0000256" key="6">
    <source>
        <dbReference type="ARBA" id="ARBA00022630"/>
    </source>
</evidence>
<accession>A0A8H7S788</accession>
<comment type="similarity">
    <text evidence="5 12">Belongs to the acyl-CoA oxidase family.</text>
</comment>
<feature type="domain" description="Acyl-CoA oxidase C-terminal" evidence="14">
    <location>
        <begin position="543"/>
        <end position="699"/>
    </location>
</feature>
<dbReference type="Pfam" id="PF14749">
    <property type="entry name" value="Acyl-CoA_ox_N"/>
    <property type="match status" value="1"/>
</dbReference>
<dbReference type="FunFam" id="2.40.110.10:FF:000003">
    <property type="entry name" value="Acyl-coenzyme A oxidase"/>
    <property type="match status" value="1"/>
</dbReference>
<proteinExistence type="inferred from homology"/>
<evidence type="ECO:0000256" key="8">
    <source>
        <dbReference type="ARBA" id="ARBA00022832"/>
    </source>
</evidence>
<feature type="domain" description="Acyl-CoA oxidase C-alpha1" evidence="17">
    <location>
        <begin position="320"/>
        <end position="479"/>
    </location>
</feature>
<evidence type="ECO:0000313" key="19">
    <source>
        <dbReference type="Proteomes" id="UP000646827"/>
    </source>
</evidence>
<keyword evidence="9" id="KW-0560">Oxidoreductase</keyword>
<gene>
    <name evidence="18" type="ORF">INT45_004983</name>
</gene>
<dbReference type="GO" id="GO:0005777">
    <property type="term" value="C:peroxisome"/>
    <property type="evidence" value="ECO:0007669"/>
    <property type="project" value="UniProtKB-SubCell"/>
</dbReference>
<evidence type="ECO:0000256" key="10">
    <source>
        <dbReference type="ARBA" id="ARBA00023098"/>
    </source>
</evidence>
<dbReference type="PIRSF" id="PIRSF000168">
    <property type="entry name" value="Acyl-CoA_oxidase"/>
    <property type="match status" value="1"/>
</dbReference>
<evidence type="ECO:0000259" key="14">
    <source>
        <dbReference type="Pfam" id="PF01756"/>
    </source>
</evidence>
<dbReference type="GO" id="GO:0033540">
    <property type="term" value="P:fatty acid beta-oxidation using acyl-CoA oxidase"/>
    <property type="evidence" value="ECO:0007669"/>
    <property type="project" value="UniProtKB-UniPathway"/>
</dbReference>
<dbReference type="AlphaFoldDB" id="A0A8H7S788"/>
<name>A0A8H7S788_9FUNG</name>
<evidence type="ECO:0000256" key="9">
    <source>
        <dbReference type="ARBA" id="ARBA00023002"/>
    </source>
</evidence>
<keyword evidence="7 12" id="KW-0274">FAD</keyword>
<evidence type="ECO:0000256" key="2">
    <source>
        <dbReference type="ARBA" id="ARBA00001974"/>
    </source>
</evidence>
<keyword evidence="11" id="KW-0576">Peroxisome</keyword>
<organism evidence="18 19">
    <name type="scientific">Circinella minor</name>
    <dbReference type="NCBI Taxonomy" id="1195481"/>
    <lineage>
        <taxon>Eukaryota</taxon>
        <taxon>Fungi</taxon>
        <taxon>Fungi incertae sedis</taxon>
        <taxon>Mucoromycota</taxon>
        <taxon>Mucoromycotina</taxon>
        <taxon>Mucoromycetes</taxon>
        <taxon>Mucorales</taxon>
        <taxon>Lichtheimiaceae</taxon>
        <taxon>Circinella</taxon>
    </lineage>
</organism>
<feature type="binding site" evidence="13">
    <location>
        <position position="223"/>
    </location>
    <ligand>
        <name>FAD</name>
        <dbReference type="ChEBI" id="CHEBI:57692"/>
    </ligand>
</feature>
<dbReference type="SUPFAM" id="SSF56645">
    <property type="entry name" value="Acyl-CoA dehydrogenase NM domain-like"/>
    <property type="match status" value="1"/>
</dbReference>
<dbReference type="InterPro" id="IPR037069">
    <property type="entry name" value="AcylCoA_DH/ox_N_sf"/>
</dbReference>
<dbReference type="GO" id="GO:0003997">
    <property type="term" value="F:acyl-CoA oxidase activity"/>
    <property type="evidence" value="ECO:0007669"/>
    <property type="project" value="UniProtKB-EC"/>
</dbReference>
<comment type="pathway">
    <text evidence="4">Lipid metabolism; peroxisomal fatty acid beta-oxidation.</text>
</comment>
<evidence type="ECO:0000256" key="4">
    <source>
        <dbReference type="ARBA" id="ARBA00004846"/>
    </source>
</evidence>
<evidence type="ECO:0000256" key="11">
    <source>
        <dbReference type="ARBA" id="ARBA00023140"/>
    </source>
</evidence>
<comment type="cofactor">
    <cofactor evidence="2">
        <name>FAD</name>
        <dbReference type="ChEBI" id="CHEBI:57692"/>
    </cofactor>
</comment>
<dbReference type="InterPro" id="IPR036250">
    <property type="entry name" value="AcylCo_DH-like_C"/>
</dbReference>
<dbReference type="InterPro" id="IPR029320">
    <property type="entry name" value="Acyl-CoA_ox_N"/>
</dbReference>
<dbReference type="InterPro" id="IPR046373">
    <property type="entry name" value="Acyl-CoA_Oxase/DH_mid-dom_sf"/>
</dbReference>
<reference evidence="18 19" key="1">
    <citation type="submission" date="2020-12" db="EMBL/GenBank/DDBJ databases">
        <title>Metabolic potential, ecology and presence of endohyphal bacteria is reflected in genomic diversity of Mucoromycotina.</title>
        <authorList>
            <person name="Muszewska A."/>
            <person name="Okrasinska A."/>
            <person name="Steczkiewicz K."/>
            <person name="Drgas O."/>
            <person name="Orlowska M."/>
            <person name="Perlinska-Lenart U."/>
            <person name="Aleksandrzak-Piekarczyk T."/>
            <person name="Szatraj K."/>
            <person name="Zielenkiewicz U."/>
            <person name="Pilsyk S."/>
            <person name="Malc E."/>
            <person name="Mieczkowski P."/>
            <person name="Kruszewska J.S."/>
            <person name="Biernat P."/>
            <person name="Pawlowska J."/>
        </authorList>
    </citation>
    <scope>NUCLEOTIDE SEQUENCE [LARGE SCALE GENOMIC DNA]</scope>
    <source>
        <strain evidence="18 19">CBS 142.35</strain>
    </source>
</reference>
<feature type="domain" description="Acyl-coenzyme A oxidase N-terminal" evidence="16">
    <location>
        <begin position="52"/>
        <end position="178"/>
    </location>
</feature>
<evidence type="ECO:0000256" key="1">
    <source>
        <dbReference type="ARBA" id="ARBA00001201"/>
    </source>
</evidence>
<comment type="catalytic activity">
    <reaction evidence="1">
        <text>a 2,3-saturated acyl-CoA + O2 = a (2E)-enoyl-CoA + H2O2</text>
        <dbReference type="Rhea" id="RHEA:38959"/>
        <dbReference type="ChEBI" id="CHEBI:15379"/>
        <dbReference type="ChEBI" id="CHEBI:16240"/>
        <dbReference type="ChEBI" id="CHEBI:58856"/>
        <dbReference type="ChEBI" id="CHEBI:65111"/>
        <dbReference type="EC" id="1.3.3.6"/>
    </reaction>
</comment>
<dbReference type="OrthoDB" id="538336at2759"/>
<dbReference type="PANTHER" id="PTHR10909:SF250">
    <property type="entry name" value="PEROXISOMAL ACYL-COENZYME A OXIDASE 1"/>
    <property type="match status" value="1"/>
</dbReference>
<dbReference type="Pfam" id="PF02770">
    <property type="entry name" value="Acyl-CoA_dh_M"/>
    <property type="match status" value="1"/>
</dbReference>
<keyword evidence="10" id="KW-0443">Lipid metabolism</keyword>
<evidence type="ECO:0000256" key="12">
    <source>
        <dbReference type="PIRNR" id="PIRNR000168"/>
    </source>
</evidence>
<evidence type="ECO:0000256" key="3">
    <source>
        <dbReference type="ARBA" id="ARBA00004275"/>
    </source>
</evidence>